<keyword evidence="6 7" id="KW-0998">Cell outer membrane</keyword>
<dbReference type="InterPro" id="IPR012910">
    <property type="entry name" value="Plug_dom"/>
</dbReference>
<comment type="caution">
    <text evidence="10">The sequence shown here is derived from an EMBL/GenBank/DDBJ whole genome shotgun (WGS) entry which is preliminary data.</text>
</comment>
<dbReference type="Gene3D" id="2.170.130.10">
    <property type="entry name" value="TonB-dependent receptor, plug domain"/>
    <property type="match status" value="1"/>
</dbReference>
<dbReference type="Pfam" id="PF07715">
    <property type="entry name" value="Plug"/>
    <property type="match status" value="1"/>
</dbReference>
<evidence type="ECO:0000256" key="5">
    <source>
        <dbReference type="ARBA" id="ARBA00023136"/>
    </source>
</evidence>
<organism evidence="10 11">
    <name type="scientific">Dyadobacter jejuensis</name>
    <dbReference type="NCBI Taxonomy" id="1082580"/>
    <lineage>
        <taxon>Bacteria</taxon>
        <taxon>Pseudomonadati</taxon>
        <taxon>Bacteroidota</taxon>
        <taxon>Cytophagia</taxon>
        <taxon>Cytophagales</taxon>
        <taxon>Spirosomataceae</taxon>
        <taxon>Dyadobacter</taxon>
    </lineage>
</organism>
<evidence type="ECO:0000256" key="4">
    <source>
        <dbReference type="ARBA" id="ARBA00022692"/>
    </source>
</evidence>
<dbReference type="Proteomes" id="UP000245880">
    <property type="component" value="Unassembled WGS sequence"/>
</dbReference>
<keyword evidence="11" id="KW-1185">Reference proteome</keyword>
<dbReference type="InterPro" id="IPR037066">
    <property type="entry name" value="Plug_dom_sf"/>
</dbReference>
<feature type="chain" id="PRO_5016430125" evidence="8">
    <location>
        <begin position="31"/>
        <end position="1038"/>
    </location>
</feature>
<evidence type="ECO:0000256" key="7">
    <source>
        <dbReference type="PROSITE-ProRule" id="PRU01360"/>
    </source>
</evidence>
<dbReference type="InterPro" id="IPR008969">
    <property type="entry name" value="CarboxyPept-like_regulatory"/>
</dbReference>
<feature type="domain" description="TonB-dependent receptor plug" evidence="9">
    <location>
        <begin position="120"/>
        <end position="227"/>
    </location>
</feature>
<dbReference type="PROSITE" id="PS52016">
    <property type="entry name" value="TONB_DEPENDENT_REC_3"/>
    <property type="match status" value="1"/>
</dbReference>
<accession>A0A316AJP8</accession>
<keyword evidence="3 7" id="KW-1134">Transmembrane beta strand</keyword>
<comment type="similarity">
    <text evidence="7">Belongs to the TonB-dependent receptor family.</text>
</comment>
<evidence type="ECO:0000256" key="2">
    <source>
        <dbReference type="ARBA" id="ARBA00022448"/>
    </source>
</evidence>
<proteinExistence type="inferred from homology"/>
<dbReference type="Pfam" id="PF13715">
    <property type="entry name" value="CarbopepD_reg_2"/>
    <property type="match status" value="1"/>
</dbReference>
<reference evidence="10 11" key="1">
    <citation type="submission" date="2018-03" db="EMBL/GenBank/DDBJ databases">
        <title>Genomic Encyclopedia of Archaeal and Bacterial Type Strains, Phase II (KMG-II): from individual species to whole genera.</title>
        <authorList>
            <person name="Goeker M."/>
        </authorList>
    </citation>
    <scope>NUCLEOTIDE SEQUENCE [LARGE SCALE GENOMIC DNA]</scope>
    <source>
        <strain evidence="10 11">DSM 100346</strain>
    </source>
</reference>
<dbReference type="SUPFAM" id="SSF49464">
    <property type="entry name" value="Carboxypeptidase regulatory domain-like"/>
    <property type="match status" value="1"/>
</dbReference>
<comment type="subcellular location">
    <subcellularLocation>
        <location evidence="1 7">Cell outer membrane</location>
        <topology evidence="1 7">Multi-pass membrane protein</topology>
    </subcellularLocation>
</comment>
<dbReference type="Gene3D" id="2.40.170.20">
    <property type="entry name" value="TonB-dependent receptor, beta-barrel domain"/>
    <property type="match status" value="1"/>
</dbReference>
<dbReference type="GO" id="GO:0009279">
    <property type="term" value="C:cell outer membrane"/>
    <property type="evidence" value="ECO:0007669"/>
    <property type="project" value="UniProtKB-SubCell"/>
</dbReference>
<protein>
    <submittedName>
        <fullName evidence="10">TonB-linked SusC/RagA family outer membrane protein</fullName>
    </submittedName>
</protein>
<dbReference type="EMBL" id="QGDT01000005">
    <property type="protein sequence ID" value="PWJ57993.1"/>
    <property type="molecule type" value="Genomic_DNA"/>
</dbReference>
<evidence type="ECO:0000256" key="1">
    <source>
        <dbReference type="ARBA" id="ARBA00004571"/>
    </source>
</evidence>
<dbReference type="InterPro" id="IPR023996">
    <property type="entry name" value="TonB-dep_OMP_SusC/RagA"/>
</dbReference>
<evidence type="ECO:0000256" key="8">
    <source>
        <dbReference type="SAM" id="SignalP"/>
    </source>
</evidence>
<keyword evidence="2 7" id="KW-0813">Transport</keyword>
<keyword evidence="4 7" id="KW-0812">Transmembrane</keyword>
<sequence length="1038" mass="112763">MTKTITKTHQLLVAGTFLMLLSLASSYAQGIDISGKVTGEDGETIPGATVIVKGTQNGTTTDAQGQYKIKAPAKGTLMISFVGYLTTGIAIDGKSKIDVILKEDAIELQEVITVGYGTQKKKEVTGAVVQVDNEVLSKSSTADLGTALQGQIAGVSVQASSGSPGASSNIQIRGISSVTGVNEPLYVVDGIPYSGDPKLSISEIETIDVLKDAASASIYGTRGAGGVILITTKQGKAGSMKVSLDGYYGVQSITSGVPLTNFEEQMYVEFLLKKNLNGTDYGNTWTSLESNRYGFTNNTDLSDVLQNDNASIQNYSLNVSGGKNDLSYSINANYFGQEGMIINSGYNRFNVRANTNYTKNKWTIRTSLGIRTEDQQYEPWGMLAEVYRYKPYQQVIDPNVSTIQDAGNNGSNEAVNLGFLTARIKQKDRRKGGQFNGNIQAEYKITNSLKFMSRFGGSNTFNTRVRINPLFVTYDNLGVRQPEQVRSGVRNTSDKGSSMVFENTLNFNKSFGSHSLSAFAGLTMETYNYSSFFAEKFDLASNDITVINGGTLDPNAGSGTGWNQDRTNSLIGMLGRVQYSYKGKYMLSVSARRDGSSRFSEKYRWGVFPSISAGWNVSDEEFFKPLSNTINNLRIRASQGTTGNQNFLDYSNAATITLSKDYAFGTDGNEVLGLGAIQTSFANKNVKWETTVQSNIGIDMAFLNNKLTFTADLYNTNKKDMLFPLLVPPSTGAGAGSTVILNVGDMNNKGIELAAGYRHSGKFSWSTNATFSKNVNTITKMAGSNKVNYLTGGTVDNKDRVTVIKEGLIAGAFLVMPTDGIIRTEEELDAYKSLVPTAKIGDLKYVDALTVDTNGDGIPDAGDNILNENDRVFAGSGTPDFEIGLNLNASYKNFDLSMQWFGAFGSEIINGSKLQAYNYGTHRDLIYQYSSQNLESNIPVYRGGSHINARGWSDYWIEDGTYVRLRNVSLGYTLPKKALKGIGLNSLRVYVASQNPLTLTKYTGFDPEVGGDGLQSRGIDRGSYPVSSQYRVGFQLDF</sequence>
<keyword evidence="8" id="KW-0732">Signal</keyword>
<keyword evidence="5 7" id="KW-0472">Membrane</keyword>
<dbReference type="AlphaFoldDB" id="A0A316AJP8"/>
<dbReference type="SUPFAM" id="SSF56935">
    <property type="entry name" value="Porins"/>
    <property type="match status" value="1"/>
</dbReference>
<dbReference type="RefSeq" id="WP_229203341.1">
    <property type="nucleotide sequence ID" value="NZ_QGDT01000005.1"/>
</dbReference>
<dbReference type="InterPro" id="IPR036942">
    <property type="entry name" value="Beta-barrel_TonB_sf"/>
</dbReference>
<feature type="signal peptide" evidence="8">
    <location>
        <begin position="1"/>
        <end position="30"/>
    </location>
</feature>
<dbReference type="NCBIfam" id="TIGR04057">
    <property type="entry name" value="SusC_RagA_signa"/>
    <property type="match status" value="1"/>
</dbReference>
<evidence type="ECO:0000256" key="6">
    <source>
        <dbReference type="ARBA" id="ARBA00023237"/>
    </source>
</evidence>
<dbReference type="InterPro" id="IPR023997">
    <property type="entry name" value="TonB-dep_OMP_SusC/RagA_CS"/>
</dbReference>
<gene>
    <name evidence="10" type="ORF">CLV98_105173</name>
</gene>
<dbReference type="NCBIfam" id="TIGR04056">
    <property type="entry name" value="OMP_RagA_SusC"/>
    <property type="match status" value="1"/>
</dbReference>
<evidence type="ECO:0000259" key="9">
    <source>
        <dbReference type="Pfam" id="PF07715"/>
    </source>
</evidence>
<dbReference type="Gene3D" id="2.60.40.1120">
    <property type="entry name" value="Carboxypeptidase-like, regulatory domain"/>
    <property type="match status" value="1"/>
</dbReference>
<evidence type="ECO:0000256" key="3">
    <source>
        <dbReference type="ARBA" id="ARBA00022452"/>
    </source>
</evidence>
<evidence type="ECO:0000313" key="11">
    <source>
        <dbReference type="Proteomes" id="UP000245880"/>
    </source>
</evidence>
<dbReference type="InterPro" id="IPR039426">
    <property type="entry name" value="TonB-dep_rcpt-like"/>
</dbReference>
<name>A0A316AJP8_9BACT</name>
<evidence type="ECO:0000313" key="10">
    <source>
        <dbReference type="EMBL" id="PWJ57993.1"/>
    </source>
</evidence>